<comment type="catalytic activity">
    <reaction evidence="7">
        <text>methylglyoxal + H2O = (R)-lactate + H(+)</text>
        <dbReference type="Rhea" id="RHEA:27754"/>
        <dbReference type="ChEBI" id="CHEBI:15377"/>
        <dbReference type="ChEBI" id="CHEBI:15378"/>
        <dbReference type="ChEBI" id="CHEBI:16004"/>
        <dbReference type="ChEBI" id="CHEBI:17158"/>
        <dbReference type="EC" id="4.2.1.130"/>
    </reaction>
</comment>
<dbReference type="InterPro" id="IPR017283">
    <property type="entry name" value="HchA"/>
</dbReference>
<keyword evidence="5" id="KW-0346">Stress response</keyword>
<dbReference type="GO" id="GO:0019172">
    <property type="term" value="F:glyoxalase III activity"/>
    <property type="evidence" value="ECO:0007669"/>
    <property type="project" value="UniProtKB-EC"/>
</dbReference>
<evidence type="ECO:0000256" key="4">
    <source>
        <dbReference type="ARBA" id="ARBA00022801"/>
    </source>
</evidence>
<dbReference type="InterPro" id="IPR029062">
    <property type="entry name" value="Class_I_gatase-like"/>
</dbReference>
<dbReference type="AlphaFoldDB" id="A0A5C3E6R8"/>
<dbReference type="PANTHER" id="PTHR48094">
    <property type="entry name" value="PROTEIN/NUCLEIC ACID DEGLYCASE DJ-1-RELATED"/>
    <property type="match status" value="1"/>
</dbReference>
<dbReference type="SUPFAM" id="SSF52317">
    <property type="entry name" value="Class I glutamine amidotransferase-like"/>
    <property type="match status" value="1"/>
</dbReference>
<dbReference type="GO" id="GO:0006281">
    <property type="term" value="P:DNA repair"/>
    <property type="evidence" value="ECO:0007669"/>
    <property type="project" value="UniProtKB-KW"/>
</dbReference>
<evidence type="ECO:0000256" key="6">
    <source>
        <dbReference type="ARBA" id="ARBA00023204"/>
    </source>
</evidence>
<organism evidence="9 10">
    <name type="scientific">Ustilago trichophora</name>
    <dbReference type="NCBI Taxonomy" id="86804"/>
    <lineage>
        <taxon>Eukaryota</taxon>
        <taxon>Fungi</taxon>
        <taxon>Dikarya</taxon>
        <taxon>Basidiomycota</taxon>
        <taxon>Ustilaginomycotina</taxon>
        <taxon>Ustilaginomycetes</taxon>
        <taxon>Ustilaginales</taxon>
        <taxon>Ustilaginaceae</taxon>
        <taxon>Ustilago</taxon>
    </lineage>
</organism>
<reference evidence="9 10" key="1">
    <citation type="submission" date="2018-03" db="EMBL/GenBank/DDBJ databases">
        <authorList>
            <person name="Guldener U."/>
        </authorList>
    </citation>
    <scope>NUCLEOTIDE SEQUENCE [LARGE SCALE GENOMIC DNA]</scope>
    <source>
        <strain evidence="9 10">NBRC100155</strain>
    </source>
</reference>
<dbReference type="NCBIfam" id="NF003168">
    <property type="entry name" value="PRK04155.1"/>
    <property type="match status" value="1"/>
</dbReference>
<protein>
    <recommendedName>
        <fullName evidence="1">D-lactate dehydratase</fullName>
        <ecNumber evidence="1">4.2.1.130</ecNumber>
    </recommendedName>
</protein>
<evidence type="ECO:0000256" key="1">
    <source>
        <dbReference type="ARBA" id="ARBA00013134"/>
    </source>
</evidence>
<keyword evidence="2" id="KW-0963">Cytoplasm</keyword>
<evidence type="ECO:0000256" key="7">
    <source>
        <dbReference type="ARBA" id="ARBA00048082"/>
    </source>
</evidence>
<evidence type="ECO:0000259" key="8">
    <source>
        <dbReference type="Pfam" id="PF01965"/>
    </source>
</evidence>
<dbReference type="Gene3D" id="3.40.50.880">
    <property type="match status" value="1"/>
</dbReference>
<dbReference type="GO" id="GO:0036524">
    <property type="term" value="F:protein deglycase activity"/>
    <property type="evidence" value="ECO:0007669"/>
    <property type="project" value="InterPro"/>
</dbReference>
<evidence type="ECO:0000313" key="10">
    <source>
        <dbReference type="Proteomes" id="UP000324022"/>
    </source>
</evidence>
<sequence length="293" mass="32422">MSQSTDREPVPDQAEFNAFFPSKFSLTQYVTSKTDFDGASYNAYTGKWKILLIGSQERYLKMADGRFFSTGNHPVELLLPLLHLDSAGFEVDVATPSGDPVKFEVWAFPNEDNAVKRIYEKYAEKLRSPLSLDKVWANGFNEKTPYLGVFVPGGHGVLNDIPFSRTVGDILRWADEHQRYVITLCHGPACLLAADVGKSEGAKYIYEGYKIVCFPDSLDKGANIDIGYIPGKMPWLVGENVRKLGVEIINDGITGQVHRDRYLLTGDSPLASNNLGKLAANTLLEDAAKRPAP</sequence>
<dbReference type="InterPro" id="IPR050325">
    <property type="entry name" value="Prot/Nucl_acid_deglycase"/>
</dbReference>
<evidence type="ECO:0000256" key="3">
    <source>
        <dbReference type="ARBA" id="ARBA00022763"/>
    </source>
</evidence>
<accession>A0A5C3E6R8</accession>
<evidence type="ECO:0000256" key="2">
    <source>
        <dbReference type="ARBA" id="ARBA00022490"/>
    </source>
</evidence>
<dbReference type="OrthoDB" id="543156at2759"/>
<name>A0A5C3E6R8_9BASI</name>
<keyword evidence="6" id="KW-0234">DNA repair</keyword>
<evidence type="ECO:0000256" key="5">
    <source>
        <dbReference type="ARBA" id="ARBA00023016"/>
    </source>
</evidence>
<keyword evidence="10" id="KW-1185">Reference proteome</keyword>
<dbReference type="InterPro" id="IPR002818">
    <property type="entry name" value="DJ-1/PfpI"/>
</dbReference>
<keyword evidence="3" id="KW-0227">DNA damage</keyword>
<dbReference type="PIRSF" id="PIRSF037798">
    <property type="entry name" value="Chaperone_HchA"/>
    <property type="match status" value="1"/>
</dbReference>
<keyword evidence="4" id="KW-0378">Hydrolase</keyword>
<dbReference type="GO" id="GO:0005737">
    <property type="term" value="C:cytoplasm"/>
    <property type="evidence" value="ECO:0007669"/>
    <property type="project" value="TreeGrafter"/>
</dbReference>
<dbReference type="PANTHER" id="PTHR48094:SF20">
    <property type="entry name" value="PROTEIN_NUCLEIC ACID DEGLYCASE 1"/>
    <property type="match status" value="1"/>
</dbReference>
<dbReference type="Pfam" id="PF01965">
    <property type="entry name" value="DJ-1_PfpI"/>
    <property type="match status" value="1"/>
</dbReference>
<proteinExistence type="predicted"/>
<evidence type="ECO:0000313" key="9">
    <source>
        <dbReference type="EMBL" id="SPO25286.1"/>
    </source>
</evidence>
<feature type="domain" description="DJ-1/PfpI" evidence="8">
    <location>
        <begin position="74"/>
        <end position="199"/>
    </location>
</feature>
<dbReference type="EC" id="4.2.1.130" evidence="1"/>
<dbReference type="GO" id="GO:0019243">
    <property type="term" value="P:methylglyoxal catabolic process to D-lactate via S-lactoyl-glutathione"/>
    <property type="evidence" value="ECO:0007669"/>
    <property type="project" value="TreeGrafter"/>
</dbReference>
<dbReference type="EMBL" id="OOIN01000010">
    <property type="protein sequence ID" value="SPO25286.1"/>
    <property type="molecule type" value="Genomic_DNA"/>
</dbReference>
<gene>
    <name evidence="9" type="ORF">UTRI_10086</name>
</gene>
<dbReference type="Proteomes" id="UP000324022">
    <property type="component" value="Unassembled WGS sequence"/>
</dbReference>